<keyword evidence="7" id="KW-0175">Coiled coil</keyword>
<comment type="subcellular location">
    <subcellularLocation>
        <location evidence="2">Cell projection</location>
        <location evidence="2">Lamellipodium</location>
    </subcellularLocation>
    <subcellularLocation>
        <location evidence="1">Cytoplasm</location>
        <location evidence="1">Cytoskeleton</location>
    </subcellularLocation>
</comment>
<dbReference type="FunFam" id="2.30.30.40:FF:000002">
    <property type="entry name" value="abl interactor 1 isoform X1"/>
    <property type="match status" value="1"/>
</dbReference>
<evidence type="ECO:0000256" key="9">
    <source>
        <dbReference type="ARBA" id="ARBA00023273"/>
    </source>
</evidence>
<dbReference type="InterPro" id="IPR001452">
    <property type="entry name" value="SH3_domain"/>
</dbReference>
<dbReference type="CDD" id="cd11972">
    <property type="entry name" value="SH3_Abi2"/>
    <property type="match status" value="1"/>
</dbReference>
<dbReference type="InterPro" id="IPR035726">
    <property type="entry name" value="Abi2_SH3"/>
</dbReference>
<comment type="similarity">
    <text evidence="3">Belongs to the ABI family.</text>
</comment>
<feature type="region of interest" description="Disordered" evidence="11">
    <location>
        <begin position="277"/>
        <end position="334"/>
    </location>
</feature>
<accession>A0A553N019</accession>
<feature type="domain" description="SH3" evidence="12">
    <location>
        <begin position="338"/>
        <end position="397"/>
    </location>
</feature>
<evidence type="ECO:0000256" key="3">
    <source>
        <dbReference type="ARBA" id="ARBA00010020"/>
    </source>
</evidence>
<dbReference type="InterPro" id="IPR036028">
    <property type="entry name" value="SH3-like_dom_sf"/>
</dbReference>
<keyword evidence="9" id="KW-0966">Cell projection</keyword>
<evidence type="ECO:0000313" key="14">
    <source>
        <dbReference type="Proteomes" id="UP000316079"/>
    </source>
</evidence>
<evidence type="ECO:0000256" key="2">
    <source>
        <dbReference type="ARBA" id="ARBA00004510"/>
    </source>
</evidence>
<feature type="compositionally biased region" description="Polar residues" evidence="11">
    <location>
        <begin position="196"/>
        <end position="206"/>
    </location>
</feature>
<feature type="compositionally biased region" description="Pro residues" evidence="11">
    <location>
        <begin position="281"/>
        <end position="303"/>
    </location>
</feature>
<dbReference type="GO" id="GO:0005856">
    <property type="term" value="C:cytoskeleton"/>
    <property type="evidence" value="ECO:0007669"/>
    <property type="project" value="UniProtKB-SubCell"/>
</dbReference>
<dbReference type="PRINTS" id="PR00452">
    <property type="entry name" value="SH3DOMAIN"/>
</dbReference>
<dbReference type="PROSITE" id="PS50002">
    <property type="entry name" value="SH3"/>
    <property type="match status" value="1"/>
</dbReference>
<feature type="compositionally biased region" description="Low complexity" evidence="11">
    <location>
        <begin position="95"/>
        <end position="112"/>
    </location>
</feature>
<feature type="compositionally biased region" description="Acidic residues" evidence="11">
    <location>
        <begin position="304"/>
        <end position="319"/>
    </location>
</feature>
<dbReference type="STRING" id="623744.A0A553N019"/>
<evidence type="ECO:0000256" key="1">
    <source>
        <dbReference type="ARBA" id="ARBA00004245"/>
    </source>
</evidence>
<dbReference type="SMART" id="SM00326">
    <property type="entry name" value="SH3"/>
    <property type="match status" value="1"/>
</dbReference>
<evidence type="ECO:0000313" key="13">
    <source>
        <dbReference type="EMBL" id="TRY58784.1"/>
    </source>
</evidence>
<dbReference type="PRINTS" id="PR01217">
    <property type="entry name" value="PRICHEXTENSN"/>
</dbReference>
<organism evidence="13 14">
    <name type="scientific">Danionella cerebrum</name>
    <dbReference type="NCBI Taxonomy" id="2873325"/>
    <lineage>
        <taxon>Eukaryota</taxon>
        <taxon>Metazoa</taxon>
        <taxon>Chordata</taxon>
        <taxon>Craniata</taxon>
        <taxon>Vertebrata</taxon>
        <taxon>Euteleostomi</taxon>
        <taxon>Actinopterygii</taxon>
        <taxon>Neopterygii</taxon>
        <taxon>Teleostei</taxon>
        <taxon>Ostariophysi</taxon>
        <taxon>Cypriniformes</taxon>
        <taxon>Danionidae</taxon>
        <taxon>Danioninae</taxon>
        <taxon>Danionella</taxon>
    </lineage>
</organism>
<evidence type="ECO:0000256" key="11">
    <source>
        <dbReference type="SAM" id="MobiDB-lite"/>
    </source>
</evidence>
<dbReference type="OrthoDB" id="2159336at2759"/>
<keyword evidence="8" id="KW-0206">Cytoskeleton</keyword>
<evidence type="ECO:0000259" key="12">
    <source>
        <dbReference type="PROSITE" id="PS50002"/>
    </source>
</evidence>
<reference evidence="13 14" key="1">
    <citation type="journal article" date="2019" name="Sci. Data">
        <title>Hybrid genome assembly and annotation of Danionella translucida.</title>
        <authorList>
            <person name="Kadobianskyi M."/>
            <person name="Schulze L."/>
            <person name="Schuelke M."/>
            <person name="Judkewitz B."/>
        </authorList>
    </citation>
    <scope>NUCLEOTIDE SEQUENCE [LARGE SCALE GENOMIC DNA]</scope>
    <source>
        <strain evidence="13 14">Bolton</strain>
    </source>
</reference>
<sequence>MGVNAQNMKAGTTPHTAAPTQKPPSPPGPGKGTLGRHSPYRTLEPVRPPVVPNDYVQSPTRTTAAPLQSPARMASVNQRTRTYSSSGSSGGGGSHPSSRSSSRENSGSGSTAPVPPNPPKPPPSITIPAPPVPPPPPTPEPTPPVPAPALPAEGPPEIPPAPQLPPNLPVSTNTNPESANSTPAQGNGPHFYSMNRPMTRQATPSVGGSLPYRRPSSVTGQPNNMPPITSPNMIQNQLNGGPHYNQNQVPMAPPPPSILQITPQLPLMGFVARVQETISDAPPPPPPTEELPFEEPTPPPPPPEDFEDEEGEEEDEESAVVEYSDPYAEEDPPWAPRSYLEKVVAIYDYTRDKEDELSFQEGAIIYVIKKNDDGWFEGVMSGTTGLFPGNYVESIMHYAD</sequence>
<proteinExistence type="inferred from homology"/>
<dbReference type="EMBL" id="SRMA01027168">
    <property type="protein sequence ID" value="TRY58784.1"/>
    <property type="molecule type" value="Genomic_DNA"/>
</dbReference>
<feature type="compositionally biased region" description="Polar residues" evidence="11">
    <location>
        <begin position="170"/>
        <end position="185"/>
    </location>
</feature>
<gene>
    <name evidence="13" type="ORF">DNTS_009765</name>
</gene>
<dbReference type="Pfam" id="PF14604">
    <property type="entry name" value="SH3_9"/>
    <property type="match status" value="1"/>
</dbReference>
<evidence type="ECO:0000256" key="6">
    <source>
        <dbReference type="ARBA" id="ARBA00022553"/>
    </source>
</evidence>
<feature type="compositionally biased region" description="Pro residues" evidence="11">
    <location>
        <begin position="113"/>
        <end position="168"/>
    </location>
</feature>
<dbReference type="GO" id="GO:0030027">
    <property type="term" value="C:lamellipodium"/>
    <property type="evidence" value="ECO:0007669"/>
    <property type="project" value="UniProtKB-SubCell"/>
</dbReference>
<comment type="caution">
    <text evidence="13">The sequence shown here is derived from an EMBL/GenBank/DDBJ whole genome shotgun (WGS) entry which is preliminary data.</text>
</comment>
<dbReference type="PANTHER" id="PTHR46026:SF1">
    <property type="entry name" value="RHO-TYPE GUANINE NUCLEOTIDE EXCHANGE FACTOR, ISOFORM F"/>
    <property type="match status" value="1"/>
</dbReference>
<keyword evidence="14" id="KW-1185">Reference proteome</keyword>
<dbReference type="Proteomes" id="UP000316079">
    <property type="component" value="Unassembled WGS sequence"/>
</dbReference>
<keyword evidence="5" id="KW-0963">Cytoplasm</keyword>
<evidence type="ECO:0000256" key="8">
    <source>
        <dbReference type="ARBA" id="ARBA00023212"/>
    </source>
</evidence>
<protein>
    <recommendedName>
        <fullName evidence="12">SH3 domain-containing protein</fullName>
    </recommendedName>
</protein>
<dbReference type="SUPFAM" id="SSF50044">
    <property type="entry name" value="SH3-domain"/>
    <property type="match status" value="1"/>
</dbReference>
<feature type="compositionally biased region" description="Polar residues" evidence="11">
    <location>
        <begin position="55"/>
        <end position="66"/>
    </location>
</feature>
<dbReference type="PANTHER" id="PTHR46026">
    <property type="entry name" value="RHO-TYPE GUANINE NUCLEOTIDE EXCHANGE FACTOR, ISOFORM F"/>
    <property type="match status" value="1"/>
</dbReference>
<keyword evidence="4 10" id="KW-0728">SH3 domain</keyword>
<evidence type="ECO:0000256" key="7">
    <source>
        <dbReference type="ARBA" id="ARBA00023054"/>
    </source>
</evidence>
<evidence type="ECO:0000256" key="10">
    <source>
        <dbReference type="PROSITE-ProRule" id="PRU00192"/>
    </source>
</evidence>
<dbReference type="AlphaFoldDB" id="A0A553N019"/>
<evidence type="ECO:0000256" key="4">
    <source>
        <dbReference type="ARBA" id="ARBA00022443"/>
    </source>
</evidence>
<feature type="compositionally biased region" description="Polar residues" evidence="11">
    <location>
        <begin position="230"/>
        <end position="249"/>
    </location>
</feature>
<name>A0A553N019_9TELE</name>
<evidence type="ECO:0000256" key="5">
    <source>
        <dbReference type="ARBA" id="ARBA00022490"/>
    </source>
</evidence>
<feature type="compositionally biased region" description="Polar residues" evidence="11">
    <location>
        <begin position="1"/>
        <end position="15"/>
    </location>
</feature>
<keyword evidence="6" id="KW-0597">Phosphoprotein</keyword>
<feature type="region of interest" description="Disordered" evidence="11">
    <location>
        <begin position="1"/>
        <end position="258"/>
    </location>
</feature>
<dbReference type="Gene3D" id="2.30.30.40">
    <property type="entry name" value="SH3 Domains"/>
    <property type="match status" value="1"/>
</dbReference>